<dbReference type="RefSeq" id="WP_012465255.1">
    <property type="nucleotide sequence ID" value="NC_010803.1"/>
</dbReference>
<dbReference type="PANTHER" id="PTHR30244:SF34">
    <property type="entry name" value="DTDP-4-AMINO-4,6-DIDEOXYGALACTOSE TRANSAMINASE"/>
    <property type="match status" value="1"/>
</dbReference>
<dbReference type="InterPro" id="IPR000653">
    <property type="entry name" value="DegT/StrS_aminotransferase"/>
</dbReference>
<protein>
    <submittedName>
        <fullName evidence="5">DegT/DnrJ/EryC1/StrS aminotransferase</fullName>
    </submittedName>
</protein>
<evidence type="ECO:0000256" key="2">
    <source>
        <dbReference type="PIRSR" id="PIRSR000390-1"/>
    </source>
</evidence>
<reference evidence="5 6" key="1">
    <citation type="submission" date="2008-05" db="EMBL/GenBank/DDBJ databases">
        <title>Complete sequence of Chlorobium limicola DSM 245.</title>
        <authorList>
            <consortium name="US DOE Joint Genome Institute"/>
            <person name="Lucas S."/>
            <person name="Copeland A."/>
            <person name="Lapidus A."/>
            <person name="Glavina del Rio T."/>
            <person name="Dalin E."/>
            <person name="Tice H."/>
            <person name="Bruce D."/>
            <person name="Goodwin L."/>
            <person name="Pitluck S."/>
            <person name="Schmutz J."/>
            <person name="Larimer F."/>
            <person name="Land M."/>
            <person name="Hauser L."/>
            <person name="Kyrpides N."/>
            <person name="Ovchinnikova G."/>
            <person name="Zhao F."/>
            <person name="Li T."/>
            <person name="Liu Z."/>
            <person name="Overmann J."/>
            <person name="Bryant D.A."/>
            <person name="Richardson P."/>
        </authorList>
    </citation>
    <scope>NUCLEOTIDE SEQUENCE [LARGE SCALE GENOMIC DNA]</scope>
    <source>
        <strain evidence="6">DSM 245 / NBRC 103803 / 6330</strain>
    </source>
</reference>
<dbReference type="Proteomes" id="UP000008841">
    <property type="component" value="Chromosome"/>
</dbReference>
<sequence length="388" mass="43744">MKHIRSKDNFLVFGAPLIEQDEINEVIACLKSGWIGTGRRVRDFEIAFSKYKNVENAVAVNSCTAALHLSLLVANIGAGDEVITTPLTFCATINAILHAGAKPVLADIDKKTMNIDPNEIEKKITNKTKAILPVHFAGRPCDMDAISWIAQKHNLLIIEDCAHAIEAEYKNQKIGTFGNFSCFSFYATKNIVTGEGGMVLAKSKEDLDRIKIYALHGMSKDAWSRYGDKGYKHYKVIECGYKYNMMDLQAAIGIHQIKKINKYWNKRKHIWNRYNNELKELPIELPYDTTKYERHAYHLYTILVKNEFAGINRDEFINHMTDNGIGIGVHYLSIPEHPYYQKKMGWKASDYPNALNIGRSTVSLPLSAKLTDDDVADVVVAVKAALNT</sequence>
<dbReference type="EMBL" id="CP001097">
    <property type="protein sequence ID" value="ACD89374.1"/>
    <property type="molecule type" value="Genomic_DNA"/>
</dbReference>
<feature type="active site" description="Proton acceptor" evidence="2">
    <location>
        <position position="189"/>
    </location>
</feature>
<organism evidence="5 6">
    <name type="scientific">Chlorobium limicola (strain DSM 245 / NBRC 103803 / 6330)</name>
    <dbReference type="NCBI Taxonomy" id="290315"/>
    <lineage>
        <taxon>Bacteria</taxon>
        <taxon>Pseudomonadati</taxon>
        <taxon>Chlorobiota</taxon>
        <taxon>Chlorobiia</taxon>
        <taxon>Chlorobiales</taxon>
        <taxon>Chlorobiaceae</taxon>
        <taxon>Chlorobium/Pelodictyon group</taxon>
        <taxon>Chlorobium</taxon>
    </lineage>
</organism>
<dbReference type="KEGG" id="cli:Clim_0280"/>
<accession>B3EF91</accession>
<dbReference type="eggNOG" id="COG0399">
    <property type="taxonomic scope" value="Bacteria"/>
</dbReference>
<keyword evidence="3 4" id="KW-0663">Pyridoxal phosphate</keyword>
<dbReference type="PIRSF" id="PIRSF000390">
    <property type="entry name" value="PLP_StrS"/>
    <property type="match status" value="1"/>
</dbReference>
<dbReference type="Pfam" id="PF01041">
    <property type="entry name" value="DegT_DnrJ_EryC1"/>
    <property type="match status" value="1"/>
</dbReference>
<keyword evidence="5" id="KW-0808">Transferase</keyword>
<dbReference type="GO" id="GO:0030170">
    <property type="term" value="F:pyridoxal phosphate binding"/>
    <property type="evidence" value="ECO:0007669"/>
    <property type="project" value="TreeGrafter"/>
</dbReference>
<proteinExistence type="inferred from homology"/>
<gene>
    <name evidence="5" type="ordered locus">Clim_0280</name>
</gene>
<evidence type="ECO:0000256" key="3">
    <source>
        <dbReference type="PIRSR" id="PIRSR000390-2"/>
    </source>
</evidence>
<dbReference type="GO" id="GO:0000271">
    <property type="term" value="P:polysaccharide biosynthetic process"/>
    <property type="evidence" value="ECO:0007669"/>
    <property type="project" value="TreeGrafter"/>
</dbReference>
<dbReference type="Gene3D" id="3.90.1150.10">
    <property type="entry name" value="Aspartate Aminotransferase, domain 1"/>
    <property type="match status" value="1"/>
</dbReference>
<dbReference type="STRING" id="290315.Clim_0280"/>
<dbReference type="SUPFAM" id="SSF53383">
    <property type="entry name" value="PLP-dependent transferases"/>
    <property type="match status" value="1"/>
</dbReference>
<dbReference type="Gene3D" id="3.40.640.10">
    <property type="entry name" value="Type I PLP-dependent aspartate aminotransferase-like (Major domain)"/>
    <property type="match status" value="1"/>
</dbReference>
<evidence type="ECO:0000256" key="4">
    <source>
        <dbReference type="RuleBase" id="RU004508"/>
    </source>
</evidence>
<dbReference type="InterPro" id="IPR015421">
    <property type="entry name" value="PyrdxlP-dep_Trfase_major"/>
</dbReference>
<dbReference type="CDD" id="cd00616">
    <property type="entry name" value="AHBA_syn"/>
    <property type="match status" value="1"/>
</dbReference>
<evidence type="ECO:0000313" key="5">
    <source>
        <dbReference type="EMBL" id="ACD89374.1"/>
    </source>
</evidence>
<dbReference type="InterPro" id="IPR015422">
    <property type="entry name" value="PyrdxlP-dep_Trfase_small"/>
</dbReference>
<dbReference type="PANTHER" id="PTHR30244">
    <property type="entry name" value="TRANSAMINASE"/>
    <property type="match status" value="1"/>
</dbReference>
<dbReference type="AlphaFoldDB" id="B3EF91"/>
<dbReference type="InterPro" id="IPR015424">
    <property type="entry name" value="PyrdxlP-dep_Trfase"/>
</dbReference>
<evidence type="ECO:0000256" key="1">
    <source>
        <dbReference type="ARBA" id="ARBA00037999"/>
    </source>
</evidence>
<dbReference type="GO" id="GO:0008483">
    <property type="term" value="F:transaminase activity"/>
    <property type="evidence" value="ECO:0007669"/>
    <property type="project" value="UniProtKB-KW"/>
</dbReference>
<keyword evidence="5" id="KW-0032">Aminotransferase</keyword>
<feature type="modified residue" description="N6-(pyridoxal phosphate)lysine" evidence="3">
    <location>
        <position position="189"/>
    </location>
</feature>
<name>B3EF91_CHLL2</name>
<evidence type="ECO:0000313" key="6">
    <source>
        <dbReference type="Proteomes" id="UP000008841"/>
    </source>
</evidence>
<dbReference type="OrthoDB" id="9810913at2"/>
<dbReference type="HOGENOM" id="CLU_033332_7_2_10"/>
<comment type="similarity">
    <text evidence="1 4">Belongs to the DegT/DnrJ/EryC1 family.</text>
</comment>